<feature type="domain" description="Rieske" evidence="6">
    <location>
        <begin position="5"/>
        <end position="107"/>
    </location>
</feature>
<keyword evidence="2" id="KW-0479">Metal-binding</keyword>
<dbReference type="GO" id="GO:0046872">
    <property type="term" value="F:metal ion binding"/>
    <property type="evidence" value="ECO:0007669"/>
    <property type="project" value="UniProtKB-KW"/>
</dbReference>
<comment type="cofactor">
    <cofactor evidence="5">
        <name>[2Fe-2S] cluster</name>
        <dbReference type="ChEBI" id="CHEBI:190135"/>
    </cofactor>
</comment>
<dbReference type="GO" id="GO:0051537">
    <property type="term" value="F:2 iron, 2 sulfur cluster binding"/>
    <property type="evidence" value="ECO:0007669"/>
    <property type="project" value="UniProtKB-KW"/>
</dbReference>
<evidence type="ECO:0000256" key="2">
    <source>
        <dbReference type="ARBA" id="ARBA00022723"/>
    </source>
</evidence>
<evidence type="ECO:0000313" key="8">
    <source>
        <dbReference type="Proteomes" id="UP000242015"/>
    </source>
</evidence>
<organism evidence="7 8">
    <name type="scientific">Candidatus Marsarchaeota G2 archaeon BE_D</name>
    <dbReference type="NCBI Taxonomy" id="1978158"/>
    <lineage>
        <taxon>Archaea</taxon>
        <taxon>Candidatus Marsarchaeota</taxon>
        <taxon>Candidatus Marsarchaeota group 2</taxon>
    </lineage>
</organism>
<comment type="caution">
    <text evidence="7">The sequence shown here is derived from an EMBL/GenBank/DDBJ whole genome shotgun (WGS) entry which is preliminary data.</text>
</comment>
<evidence type="ECO:0000256" key="5">
    <source>
        <dbReference type="ARBA" id="ARBA00034078"/>
    </source>
</evidence>
<reference evidence="7 8" key="1">
    <citation type="submission" date="2017-04" db="EMBL/GenBank/DDBJ databases">
        <title>Novel microbial lineages endemic to geothermal iron-oxide mats fill important gaps in the evolutionary history of Archaea.</title>
        <authorList>
            <person name="Jay Z.J."/>
            <person name="Beam J.P."/>
            <person name="Dlakic M."/>
            <person name="Rusch D.B."/>
            <person name="Kozubal M.A."/>
            <person name="Inskeep W.P."/>
        </authorList>
    </citation>
    <scope>NUCLEOTIDE SEQUENCE [LARGE SCALE GENOMIC DNA]</scope>
    <source>
        <strain evidence="7">BE_D</strain>
    </source>
</reference>
<evidence type="ECO:0000256" key="3">
    <source>
        <dbReference type="ARBA" id="ARBA00023004"/>
    </source>
</evidence>
<dbReference type="Pfam" id="PF00355">
    <property type="entry name" value="Rieske"/>
    <property type="match status" value="1"/>
</dbReference>
<dbReference type="InterPro" id="IPR017941">
    <property type="entry name" value="Rieske_2Fe-2S"/>
</dbReference>
<sequence length="109" mass="11874">MLTWVRLCSLRELEDGKPKGFNVRGRDLVALRVGSMVYVCDRWCTHEQGDMGMGWVEGTVITCPDHGSQFDLAKGGKNVLGPDGEPAGSVADLHVFDVRVEGAEVNVDI</sequence>
<keyword evidence="1" id="KW-0001">2Fe-2S</keyword>
<dbReference type="InterPro" id="IPR036922">
    <property type="entry name" value="Rieske_2Fe-2S_sf"/>
</dbReference>
<name>A0A2R6CBV5_9ARCH</name>
<proteinExistence type="predicted"/>
<keyword evidence="4" id="KW-0411">Iron-sulfur</keyword>
<dbReference type="PROSITE" id="PS51296">
    <property type="entry name" value="RIESKE"/>
    <property type="match status" value="1"/>
</dbReference>
<gene>
    <name evidence="7" type="ORF">B9Q04_05850</name>
</gene>
<protein>
    <recommendedName>
        <fullName evidence="6">Rieske domain-containing protein</fullName>
    </recommendedName>
</protein>
<dbReference type="PANTHER" id="PTHR21496">
    <property type="entry name" value="FERREDOXIN-RELATED"/>
    <property type="match status" value="1"/>
</dbReference>
<evidence type="ECO:0000256" key="1">
    <source>
        <dbReference type="ARBA" id="ARBA00022714"/>
    </source>
</evidence>
<evidence type="ECO:0000256" key="4">
    <source>
        <dbReference type="ARBA" id="ARBA00023014"/>
    </source>
</evidence>
<keyword evidence="3" id="KW-0408">Iron</keyword>
<dbReference type="Gene3D" id="2.102.10.10">
    <property type="entry name" value="Rieske [2Fe-2S] iron-sulphur domain"/>
    <property type="match status" value="1"/>
</dbReference>
<evidence type="ECO:0000259" key="6">
    <source>
        <dbReference type="PROSITE" id="PS51296"/>
    </source>
</evidence>
<dbReference type="Proteomes" id="UP000242015">
    <property type="component" value="Unassembled WGS sequence"/>
</dbReference>
<evidence type="ECO:0000313" key="7">
    <source>
        <dbReference type="EMBL" id="PSO08383.1"/>
    </source>
</evidence>
<dbReference type="SUPFAM" id="SSF50022">
    <property type="entry name" value="ISP domain"/>
    <property type="match status" value="1"/>
</dbReference>
<accession>A0A2R6CBV5</accession>
<dbReference type="EMBL" id="NEXF01000098">
    <property type="protein sequence ID" value="PSO08383.1"/>
    <property type="molecule type" value="Genomic_DNA"/>
</dbReference>
<dbReference type="PANTHER" id="PTHR21496:SF0">
    <property type="entry name" value="RIESKE DOMAIN-CONTAINING PROTEIN"/>
    <property type="match status" value="1"/>
</dbReference>
<dbReference type="AlphaFoldDB" id="A0A2R6CBV5"/>